<evidence type="ECO:0000259" key="5">
    <source>
        <dbReference type="SMART" id="SM01215"/>
    </source>
</evidence>
<feature type="region of interest" description="Disordered" evidence="2">
    <location>
        <begin position="1080"/>
        <end position="1130"/>
    </location>
</feature>
<keyword evidence="3" id="KW-1133">Transmembrane helix</keyword>
<dbReference type="PANTHER" id="PTHR15678:SF6">
    <property type="entry name" value="BRIDGE-LIKE LIPID TRANSFER PROTEIN FAMILY MEMBER 2"/>
    <property type="match status" value="1"/>
</dbReference>
<dbReference type="Proteomes" id="UP000283090">
    <property type="component" value="Unassembled WGS sequence"/>
</dbReference>
<feature type="compositionally biased region" description="Polar residues" evidence="2">
    <location>
        <begin position="2673"/>
        <end position="2684"/>
    </location>
</feature>
<feature type="transmembrane region" description="Helical" evidence="3">
    <location>
        <begin position="12"/>
        <end position="35"/>
    </location>
</feature>
<feature type="compositionally biased region" description="Basic and acidic residues" evidence="2">
    <location>
        <begin position="113"/>
        <end position="126"/>
    </location>
</feature>
<feature type="region of interest" description="Disordered" evidence="2">
    <location>
        <begin position="2075"/>
        <end position="2101"/>
    </location>
</feature>
<evidence type="ECO:0000259" key="6">
    <source>
        <dbReference type="SMART" id="SM01216"/>
    </source>
</evidence>
<feature type="region of interest" description="Disordered" evidence="2">
    <location>
        <begin position="2838"/>
        <end position="2930"/>
    </location>
</feature>
<feature type="compositionally biased region" description="Polar residues" evidence="2">
    <location>
        <begin position="2845"/>
        <end position="2857"/>
    </location>
</feature>
<evidence type="ECO:0000313" key="7">
    <source>
        <dbReference type="EMBL" id="RVD84581.1"/>
    </source>
</evidence>
<feature type="coiled-coil region" evidence="1">
    <location>
        <begin position="2324"/>
        <end position="2358"/>
    </location>
</feature>
<feature type="region of interest" description="Disordered" evidence="2">
    <location>
        <begin position="3083"/>
        <end position="3146"/>
    </location>
</feature>
<dbReference type="InterPro" id="IPR045167">
    <property type="entry name" value="Hobbit"/>
</dbReference>
<keyword evidence="1" id="KW-0175">Coiled coil</keyword>
<feature type="compositionally biased region" description="Low complexity" evidence="2">
    <location>
        <begin position="2885"/>
        <end position="2906"/>
    </location>
</feature>
<name>A0A436ZZY7_ARTFL</name>
<feature type="compositionally biased region" description="Polar residues" evidence="2">
    <location>
        <begin position="3100"/>
        <end position="3110"/>
    </location>
</feature>
<dbReference type="SMART" id="SM01214">
    <property type="entry name" value="Fmp27_GFWDK"/>
    <property type="match status" value="1"/>
</dbReference>
<proteinExistence type="predicted"/>
<evidence type="ECO:0000256" key="3">
    <source>
        <dbReference type="SAM" id="Phobius"/>
    </source>
</evidence>
<dbReference type="GeneID" id="93588634"/>
<dbReference type="InterPro" id="IPR019449">
    <property type="entry name" value="FMP27_WPPW_RBG"/>
</dbReference>
<comment type="caution">
    <text evidence="7">The sequence shown here is derived from an EMBL/GenBank/DDBJ whole genome shotgun (WGS) entry which is preliminary data.</text>
</comment>
<evidence type="ECO:0000256" key="1">
    <source>
        <dbReference type="SAM" id="Coils"/>
    </source>
</evidence>
<evidence type="ECO:0008006" key="9">
    <source>
        <dbReference type="Google" id="ProtNLM"/>
    </source>
</evidence>
<dbReference type="EMBL" id="SAEB01000007">
    <property type="protein sequence ID" value="RVD84581.1"/>
    <property type="molecule type" value="Genomic_DNA"/>
</dbReference>
<keyword evidence="3" id="KW-0812">Transmembrane</keyword>
<feature type="domain" description="FMP27 WPPW motif-containing RBG unit" evidence="6">
    <location>
        <begin position="1694"/>
        <end position="2214"/>
    </location>
</feature>
<keyword evidence="8" id="KW-1185">Reference proteome</keyword>
<evidence type="ECO:0000256" key="2">
    <source>
        <dbReference type="SAM" id="MobiDB-lite"/>
    </source>
</evidence>
<dbReference type="STRING" id="97331.A0A436ZZY7"/>
<feature type="compositionally biased region" description="Polar residues" evidence="2">
    <location>
        <begin position="1097"/>
        <end position="1108"/>
    </location>
</feature>
<feature type="domain" description="FMP27/BLTP2/Hobbit GFWDK motif-containing RBG unit" evidence="4">
    <location>
        <begin position="1271"/>
        <end position="1429"/>
    </location>
</feature>
<feature type="compositionally biased region" description="Basic and acidic residues" evidence="2">
    <location>
        <begin position="3122"/>
        <end position="3133"/>
    </location>
</feature>
<evidence type="ECO:0000313" key="8">
    <source>
        <dbReference type="Proteomes" id="UP000283090"/>
    </source>
</evidence>
<keyword evidence="3" id="KW-0472">Membrane</keyword>
<feature type="domain" description="FMP27 SW motif-containing RBG unit" evidence="5">
    <location>
        <begin position="1151"/>
        <end position="1253"/>
    </location>
</feature>
<dbReference type="SMART" id="SM01216">
    <property type="entry name" value="Fmp27_WPPW"/>
    <property type="match status" value="1"/>
</dbReference>
<feature type="region of interest" description="Disordered" evidence="2">
    <location>
        <begin position="2570"/>
        <end position="2589"/>
    </location>
</feature>
<dbReference type="Pfam" id="PF10344">
    <property type="entry name" value="Hobbit"/>
    <property type="match status" value="1"/>
</dbReference>
<dbReference type="PANTHER" id="PTHR15678">
    <property type="entry name" value="ANTIGEN MLAA-22-RELATED"/>
    <property type="match status" value="1"/>
</dbReference>
<dbReference type="InterPro" id="IPR019441">
    <property type="entry name" value="FMP27/BLTP2/Hobbit_GFWDK_RBG"/>
</dbReference>
<dbReference type="VEuPathDB" id="FungiDB:DFL_006323"/>
<protein>
    <recommendedName>
        <fullName evidence="9">FMP27 GFWDK domain-containing protein</fullName>
    </recommendedName>
</protein>
<dbReference type="SMART" id="SM01215">
    <property type="entry name" value="Fmp27_SW"/>
    <property type="match status" value="1"/>
</dbReference>
<accession>A0A436ZZY7</accession>
<dbReference type="RefSeq" id="XP_067490125.1">
    <property type="nucleotide sequence ID" value="XM_067635725.1"/>
</dbReference>
<dbReference type="InterPro" id="IPR019415">
    <property type="entry name" value="FMP27_SW_RBG"/>
</dbReference>
<feature type="region of interest" description="Disordered" evidence="2">
    <location>
        <begin position="2596"/>
        <end position="2711"/>
    </location>
</feature>
<reference evidence="7 8" key="1">
    <citation type="submission" date="2019-01" db="EMBL/GenBank/DDBJ databases">
        <title>Intercellular communication is required for trap formation in the nematode-trapping fungus Duddingtonia flagrans.</title>
        <authorList>
            <person name="Youssar L."/>
            <person name="Wernet V."/>
            <person name="Hensel N."/>
            <person name="Hildebrandt H.-G."/>
            <person name="Fischer R."/>
        </authorList>
    </citation>
    <scope>NUCLEOTIDE SEQUENCE [LARGE SCALE GENOMIC DNA]</scope>
    <source>
        <strain evidence="7 8">CBS H-5679</strain>
    </source>
</reference>
<sequence>MMERAAMFTSSLTLSSLLGVVVVFYLCSFLFFAVLRIITGVSIQRFGYLSIRGIQFSSGGIDFNIVRAGILLHRPTFAQPTWISLVIRDSTISFNPKPKLDIPPKHGNLANGKPHEEEESIDPKAKPVRSSEDLLEFLKDGGDDMFKRRTKRQVEETKRLVERCRKILHLFRRFVGWIRMVDVIFNNTTFEVRQAGKIQIGAVGASIIARKDSRSHGNYNSCDGTEGADPGRHPFECVIACRSILLTPHGGKPVLLSDTINLNIGGVLEENDQVLKDVSVDMKVGKLRIPLDEIASFRENIQNQRKPQRPLHHKRNLSLGSIMGEMSMPGSRTERLVEIVTESKEIFSSIISGLHEVQATVAILEVSKVANDIKPSGKPLIATMSLKELGLDLHKLEQDSPAHRMDFSPNDIAHQALLAAISLAFKIDDQTGRVDQLLYVPMVTMTSKMTLPSKIIELAECPEADRNSNVVNASIVITSPSVDLEPKHLPTVVNLFKQRKSKPRNHTFGGPQQLISRLLPKTNIKFSVHEPVVRVLLPAFDKSNPKNPPLTDMLIFSISSSSHEIESSHVTTSQNHYVLTTSLRIASSLLFYRAAGGERHDLFQLETLEVKAQLDASPEVRLAGTCEIASCTTRMVRTEIVQGIKQMVKQFQRDFVPEKPSPNPFGERPSFLRSVPEWLVQFKVDGKDFSFEVAGKDEQISEDVRGAAVQVDSWSLEYKSQVISKSREKSHPKRRTSRAIGMDEKIPLQGPRPSKNPTDGRRLSFHIHGLEGFAVDSAETWDADPMCALPHFEVALSSVTDQDGPTLLVTSHTKTFFLHYSLLRHYSVLIAAQVLKDAFGDFRAVKSTKRFNSPTEQFLPSPTFGGLDIVESPMKQEEFVSVDIRIRHVKIKGDFAKNPKVMLDIYHLDAGRQRWGFPYLKARNIRFYVTSPKLGNCWARVISAKHFRGDMREGRYENHKVFAKRKSLDLTMEAIRIAIPHQLVLYTVTDNLVNAVKASQQLFRRFKSGTNEFPLEKKPEEAKILPRISIKAKALQFELEDDLFESKLSMIYRIGLSEQKNRIAREEAYDAKVAKVIESKNRRHSTRTTHLAKPTPNGVNASDASSVLTDKDGAEGDQGSPTTDSRGRRKMRYNLEHAQGPTCEASISINKAWWKLQEHNSQVWIRKMKMAVPKTRSRIQAMRRKFLGEDDLPPDVEETERILEVPARPALAIASIVDFDLTLDKPSFPLEHLPKFLHKVGKGLPEDTKFSLLVPMHIKLNMGEARINLRDYPLPLLHIPQMKSGLSPRIPAWSLETDFVIAEELRDKNSMLHVKVDIVPPEDREGKKQKGFAVDVHRTVSPVKTYSDIDITINTPYTTRATWGTSYQPAIQDMMMVFETFTKPHVDPSEKIGFWDKLRLSIHSRIRWAWEGDGDVQVTLKGSRDPYVITGNGAGFVKCWRGDVRCYIANDDKPLNFLIVESKEYFLAIPDFSQQALQIFEDTSTTTEDDQSFMSNDSYNKTIAIFKKVILKATGGVRWQLGLVFEQETSQEADWIVRQRSFAFLPHYKITLRTPEAAKALQQNSDQVYDAFRGFRSHHIHLSISMVAPINHDWASNKMASAYNTIHLTPRVFTHFYDWVGLFSGVMSLPIRQGRLFPGIEKSTKKFGRHLATIKYKLLLSPLYLSHIYRHKDAEEYKAEAGGGAPSDTITATGLKVKLHRFTLDAHQRKEESVMKIKGFNVDRRSTNMSINQAELDFTTADIRAVSATIASSTSDDVKDWAGFDMPINDDAAPLGDSSNFSISDGDTDWIDVDDFVELDWVLPTRYSPSTKIMPLASTPRFTYFRQTDHSSGEGSTGRKGRSPFGHEATHDCMMNQNNDPREIQCEFIQSRMEKVHSQLRMNKELLDTLAESIKQDKDNQKLMKESERLIQQSSVLMDKIKFLQNMLRNMSKYLDESAIDDDCSSIDSKSEDNVPMMDAAEPYTKWDDDFNNRFIVHNMQAKWSNDLRNVILRYIHQVNQRRGFVYYMSRRAVKFILDLVDEQQMDREKKQSQELDPDRASLRGVWENGTQDTEESVVVQSRIEALLNDKAKVVAADDDSRPRSRRMSMGGAPADPTDLKKGISEEYIPLNSYHVRLISPQIQMQSDKNKSSALLVTSQSMQLTVISVMDKERISDPVSGLVQRRFALELENAQAFVARHKDFTSPLHNLHSNNQYGCVNNTSWPPWVPMENMLLFDINPHGFSRVVKKTSTTLRADKHNSLRLKLMDEGLDTGEHNASLVENEPRVDHVWATFDRMEVSTNSAEYYTLYIIVLDLLLYSEPLEKSRNERLEKIILASDFSDLKGAENIITALQGRIQQLEEIKTHFQINARNLDKQGWIDRLCLEKDLATCEDELFFTMKSIMSVQRKYDERQQTTGLIRWYLSAGEIIANLLLNKDQPFVDLKLTNACYERTDNSDGSNFNTVEVEMLQGVNRLPDATYPAMISPYLEGTLEANKAHQNKILRVYWYMLEAIAGIPVMDHFEVNLFPLLVQLDYDAGQKLFEFIFPGVNSNSSEGFSPFMMKPSLSNIPDGSDSESDSDNAIRAQLEQKLPSESPQPQPDAGMLGDRLLPTMTSEKRPHTSSGLKRPTTAHVDSDKWSLKPRFTMKRQQSFESLPSLAKKATDDSAPRTSSEGSAPNGRPPSPVFIRVNSVGNSEHASTTAGAKKTGVWGRNNSITAQADGKGQKEKTDEISQMISRASNYMTLAYIKIPSVVLCLSYKGKGDRNIEDIHQFVFRMPTLEYRNKTWSNLDLLVRLKKDVIRALISHTGAIIEHKVFHRRPNLLKGANLRNLVASSMSAATTPLVSDSDVSSYLPSSYEESVRSGNVSSSNQTAGPSKRDRSNSSGLPLSHRASTQSGSGTRAGSVRSDRSYSSASAHRNSSEQSTDDGSGSAPGSREGDGGQQHGIFHNTLGRHLSILTNDRRTRDGIAGESEESIRKKSRLLLGKKLLGSGKLLGWGGGCRLDVILPHSFYSKIHFYVYDEGWHHMFIIMLEKEGFNVRPFEKMQRRRSSCGDDETIASSKIEPLASPTKYHTPTVHDGGCVGDDYVLDSSRVGALKKDKKYQHPAAQVHTGGSTGTDETIGSTNVEPLFAKGKNTKRKDSLDDSKIDGARIAPMGSVRDEY</sequence>
<feature type="compositionally biased region" description="Polar residues" evidence="2">
    <location>
        <begin position="2865"/>
        <end position="2884"/>
    </location>
</feature>
<gene>
    <name evidence="7" type="ORF">DFL_006323</name>
</gene>
<dbReference type="OrthoDB" id="1562405at2759"/>
<organism evidence="7 8">
    <name type="scientific">Arthrobotrys flagrans</name>
    <name type="common">Nematode-trapping fungus</name>
    <name type="synonym">Trichothecium flagrans</name>
    <dbReference type="NCBI Taxonomy" id="97331"/>
    <lineage>
        <taxon>Eukaryota</taxon>
        <taxon>Fungi</taxon>
        <taxon>Dikarya</taxon>
        <taxon>Ascomycota</taxon>
        <taxon>Pezizomycotina</taxon>
        <taxon>Orbiliomycetes</taxon>
        <taxon>Orbiliales</taxon>
        <taxon>Orbiliaceae</taxon>
        <taxon>Arthrobotrys</taxon>
    </lineage>
</organism>
<feature type="region of interest" description="Disordered" evidence="2">
    <location>
        <begin position="98"/>
        <end position="126"/>
    </location>
</feature>
<evidence type="ECO:0000259" key="4">
    <source>
        <dbReference type="SMART" id="SM01214"/>
    </source>
</evidence>